<sequence>MRKKIDEMKLIIKKGNIIDKIDYFRYFFALVLCLLMVYFYNQKYLLSIRGAISDTISFSSVILGILGLLIGLLMSLKEDSLFFKQTKKYDLNIDIYTVLMERLRNAFMYNLALLILSVIYCFVIPNMNFYLKIIGLMIWFFLFLIVSWDTIFLVWIIVKICTFKPEKDSIRASKS</sequence>
<dbReference type="RefSeq" id="WP_311835359.1">
    <property type="nucleotide sequence ID" value="NZ_JARQBJ010000003.1"/>
</dbReference>
<comment type="caution">
    <text evidence="2">The sequence shown here is derived from an EMBL/GenBank/DDBJ whole genome shotgun (WGS) entry which is preliminary data.</text>
</comment>
<keyword evidence="1" id="KW-0812">Transmembrane</keyword>
<dbReference type="AlphaFoldDB" id="A0AAW8U1K9"/>
<keyword evidence="1" id="KW-0472">Membrane</keyword>
<evidence type="ECO:0000256" key="1">
    <source>
        <dbReference type="SAM" id="Phobius"/>
    </source>
</evidence>
<dbReference type="EMBL" id="JARQBJ010000003">
    <property type="protein sequence ID" value="MDT2810167.1"/>
    <property type="molecule type" value="Genomic_DNA"/>
</dbReference>
<proteinExistence type="predicted"/>
<evidence type="ECO:0008006" key="4">
    <source>
        <dbReference type="Google" id="ProtNLM"/>
    </source>
</evidence>
<protein>
    <recommendedName>
        <fullName evidence="4">DUF443 family protein</fullName>
    </recommendedName>
</protein>
<accession>A0AAW8U1K9</accession>
<evidence type="ECO:0000313" key="2">
    <source>
        <dbReference type="EMBL" id="MDT2810167.1"/>
    </source>
</evidence>
<feature type="transmembrane region" description="Helical" evidence="1">
    <location>
        <begin position="107"/>
        <end position="127"/>
    </location>
</feature>
<feature type="transmembrane region" description="Helical" evidence="1">
    <location>
        <begin position="23"/>
        <end position="41"/>
    </location>
</feature>
<gene>
    <name evidence="2" type="ORF">P7H43_06705</name>
</gene>
<organism evidence="2 3">
    <name type="scientific">Enterococcus asini</name>
    <dbReference type="NCBI Taxonomy" id="57732"/>
    <lineage>
        <taxon>Bacteria</taxon>
        <taxon>Bacillati</taxon>
        <taxon>Bacillota</taxon>
        <taxon>Bacilli</taxon>
        <taxon>Lactobacillales</taxon>
        <taxon>Enterococcaceae</taxon>
        <taxon>Enterococcus</taxon>
    </lineage>
</organism>
<feature type="transmembrane region" description="Helical" evidence="1">
    <location>
        <begin position="56"/>
        <end position="76"/>
    </location>
</feature>
<dbReference type="Proteomes" id="UP001256711">
    <property type="component" value="Unassembled WGS sequence"/>
</dbReference>
<reference evidence="2" key="1">
    <citation type="submission" date="2023-03" db="EMBL/GenBank/DDBJ databases">
        <authorList>
            <person name="Shen W."/>
            <person name="Cai J."/>
        </authorList>
    </citation>
    <scope>NUCLEOTIDE SEQUENCE</scope>
    <source>
        <strain evidence="2">B226-2</strain>
    </source>
</reference>
<name>A0AAW8U1K9_9ENTE</name>
<feature type="transmembrane region" description="Helical" evidence="1">
    <location>
        <begin position="133"/>
        <end position="158"/>
    </location>
</feature>
<keyword evidence="1" id="KW-1133">Transmembrane helix</keyword>
<evidence type="ECO:0000313" key="3">
    <source>
        <dbReference type="Proteomes" id="UP001256711"/>
    </source>
</evidence>